<dbReference type="EMBL" id="BMDJ01000006">
    <property type="protein sequence ID" value="GGI26847.1"/>
    <property type="molecule type" value="Genomic_DNA"/>
</dbReference>
<comment type="caution">
    <text evidence="2">The sequence shown here is derived from an EMBL/GenBank/DDBJ whole genome shotgun (WGS) entry which is preliminary data.</text>
</comment>
<evidence type="ECO:0000313" key="3">
    <source>
        <dbReference type="Proteomes" id="UP000645390"/>
    </source>
</evidence>
<dbReference type="Proteomes" id="UP000645390">
    <property type="component" value="Unassembled WGS sequence"/>
</dbReference>
<keyword evidence="1" id="KW-0812">Transmembrane</keyword>
<dbReference type="InterPro" id="IPR007395">
    <property type="entry name" value="Zn_peptidase_2"/>
</dbReference>
<accession>A0ABQ2BI73</accession>
<sequence length="248" mass="27528">MGSLFDITVNEKHTQKKMGVYLILIVPVLLLSMFVQWRFRNKFSKYAEMQLSSGLSGKEVAERMLHDNGIFDVKVMSTEGQLTDHYNPTDRTVNLSTDVYYSRSVAAAAVAAHECGHAVQHAKSYTWLNLRSTMVPVVSISSNLLQWVMLLGVMLLVFSVTPVVLAIGVVGLALVTIFSIVTLPVEFDASSRALAWLKNNQGVMQTQEENIQAKDALWWAAMTYVVAAIGALANLLYYASMLFGRSRD</sequence>
<feature type="transmembrane region" description="Helical" evidence="1">
    <location>
        <begin position="216"/>
        <end position="239"/>
    </location>
</feature>
<name>A0ABQ2BI73_9SPHI</name>
<keyword evidence="3" id="KW-1185">Reference proteome</keyword>
<organism evidence="2 3">
    <name type="scientific">Pedobacter mendelii</name>
    <dbReference type="NCBI Taxonomy" id="1908240"/>
    <lineage>
        <taxon>Bacteria</taxon>
        <taxon>Pseudomonadati</taxon>
        <taxon>Bacteroidota</taxon>
        <taxon>Sphingobacteriia</taxon>
        <taxon>Sphingobacteriales</taxon>
        <taxon>Sphingobacteriaceae</taxon>
        <taxon>Pedobacter</taxon>
    </lineage>
</organism>
<dbReference type="PANTHER" id="PTHR36434">
    <property type="entry name" value="MEMBRANE PROTEASE YUGP-RELATED"/>
    <property type="match status" value="1"/>
</dbReference>
<reference evidence="3" key="1">
    <citation type="journal article" date="2019" name="Int. J. Syst. Evol. Microbiol.">
        <title>The Global Catalogue of Microorganisms (GCM) 10K type strain sequencing project: providing services to taxonomists for standard genome sequencing and annotation.</title>
        <authorList>
            <consortium name="The Broad Institute Genomics Platform"/>
            <consortium name="The Broad Institute Genome Sequencing Center for Infectious Disease"/>
            <person name="Wu L."/>
            <person name="Ma J."/>
        </authorList>
    </citation>
    <scope>NUCLEOTIDE SEQUENCE [LARGE SCALE GENOMIC DNA]</scope>
    <source>
        <strain evidence="3">CCM 8939</strain>
    </source>
</reference>
<evidence type="ECO:0000313" key="2">
    <source>
        <dbReference type="EMBL" id="GGI26847.1"/>
    </source>
</evidence>
<evidence type="ECO:0000256" key="1">
    <source>
        <dbReference type="SAM" id="Phobius"/>
    </source>
</evidence>
<gene>
    <name evidence="2" type="ORF">GCM10008119_24710</name>
</gene>
<proteinExistence type="predicted"/>
<dbReference type="PANTHER" id="PTHR36434:SF1">
    <property type="entry name" value="MEMBRANE PROTEASE YUGP-RELATED"/>
    <property type="match status" value="1"/>
</dbReference>
<keyword evidence="1" id="KW-0472">Membrane</keyword>
<feature type="transmembrane region" description="Helical" evidence="1">
    <location>
        <begin position="148"/>
        <end position="181"/>
    </location>
</feature>
<dbReference type="Pfam" id="PF04298">
    <property type="entry name" value="Zn_peptidase_2"/>
    <property type="match status" value="1"/>
</dbReference>
<feature type="transmembrane region" description="Helical" evidence="1">
    <location>
        <begin position="20"/>
        <end position="39"/>
    </location>
</feature>
<protein>
    <submittedName>
        <fullName evidence="2">Membrane protein</fullName>
    </submittedName>
</protein>
<keyword evidence="1" id="KW-1133">Transmembrane helix</keyword>